<proteinExistence type="predicted"/>
<organism evidence="2 3">
    <name type="scientific">Mesorhabditis belari</name>
    <dbReference type="NCBI Taxonomy" id="2138241"/>
    <lineage>
        <taxon>Eukaryota</taxon>
        <taxon>Metazoa</taxon>
        <taxon>Ecdysozoa</taxon>
        <taxon>Nematoda</taxon>
        <taxon>Chromadorea</taxon>
        <taxon>Rhabditida</taxon>
        <taxon>Rhabditina</taxon>
        <taxon>Rhabditomorpha</taxon>
        <taxon>Rhabditoidea</taxon>
        <taxon>Rhabditidae</taxon>
        <taxon>Mesorhabditinae</taxon>
        <taxon>Mesorhabditis</taxon>
    </lineage>
</organism>
<protein>
    <recommendedName>
        <fullName evidence="1">Ground-like domain-containing protein</fullName>
    </recommendedName>
</protein>
<dbReference type="AlphaFoldDB" id="A0AAF3EKP2"/>
<evidence type="ECO:0000313" key="2">
    <source>
        <dbReference type="Proteomes" id="UP000887575"/>
    </source>
</evidence>
<evidence type="ECO:0000313" key="3">
    <source>
        <dbReference type="WBParaSite" id="MBELARI_LOCUS14537"/>
    </source>
</evidence>
<dbReference type="WBParaSite" id="MBELARI_LOCUS14537">
    <property type="protein sequence ID" value="MBELARI_LOCUS14537"/>
    <property type="gene ID" value="MBELARI_LOCUS14537"/>
</dbReference>
<accession>A0AAF3EKP2</accession>
<feature type="domain" description="Ground-like" evidence="1">
    <location>
        <begin position="22"/>
        <end position="96"/>
    </location>
</feature>
<dbReference type="Proteomes" id="UP000887575">
    <property type="component" value="Unassembled WGS sequence"/>
</dbReference>
<name>A0AAF3EKP2_9BILA</name>
<dbReference type="Pfam" id="PF04155">
    <property type="entry name" value="Ground-like"/>
    <property type="match status" value="1"/>
</dbReference>
<evidence type="ECO:0000259" key="1">
    <source>
        <dbReference type="Pfam" id="PF04155"/>
    </source>
</evidence>
<keyword evidence="2" id="KW-1185">Reference proteome</keyword>
<reference evidence="3" key="1">
    <citation type="submission" date="2024-02" db="UniProtKB">
        <authorList>
            <consortium name="WormBaseParasite"/>
        </authorList>
    </citation>
    <scope>IDENTIFICATION</scope>
</reference>
<dbReference type="InterPro" id="IPR007284">
    <property type="entry name" value="Ground-like_dom"/>
</dbReference>
<sequence length="99" mass="11243">MIALRYRETIPTSNLTVLHSDDLQCNSEDVQQIIEKNIGSEVIVSKESIYHELFMRMGGRWTVICREIQNDQSLPVFATRSPLFCSGNNSKVACFAAEF</sequence>